<evidence type="ECO:0000313" key="8">
    <source>
        <dbReference type="Proteomes" id="UP001066276"/>
    </source>
</evidence>
<feature type="region of interest" description="Disordered" evidence="5">
    <location>
        <begin position="322"/>
        <end position="377"/>
    </location>
</feature>
<feature type="compositionally biased region" description="Basic and acidic residues" evidence="5">
    <location>
        <begin position="359"/>
        <end position="373"/>
    </location>
</feature>
<keyword evidence="2" id="KW-0963">Cytoplasm</keyword>
<name>A0AAV7N4J6_PLEWA</name>
<dbReference type="GO" id="GO:0007015">
    <property type="term" value="P:actin filament organization"/>
    <property type="evidence" value="ECO:0007669"/>
    <property type="project" value="InterPro"/>
</dbReference>
<comment type="caution">
    <text evidence="7">The sequence shown here is derived from an EMBL/GenBank/DDBJ whole genome shotgun (WGS) entry which is preliminary data.</text>
</comment>
<dbReference type="SUPFAM" id="SSF47912">
    <property type="entry name" value="Wiscott-Aldrich syndrome protein, WASP, C-terminal domain"/>
    <property type="match status" value="1"/>
</dbReference>
<organism evidence="7 8">
    <name type="scientific">Pleurodeles waltl</name>
    <name type="common">Iberian ribbed newt</name>
    <dbReference type="NCBI Taxonomy" id="8319"/>
    <lineage>
        <taxon>Eukaryota</taxon>
        <taxon>Metazoa</taxon>
        <taxon>Chordata</taxon>
        <taxon>Craniata</taxon>
        <taxon>Vertebrata</taxon>
        <taxon>Euteleostomi</taxon>
        <taxon>Amphibia</taxon>
        <taxon>Batrachia</taxon>
        <taxon>Caudata</taxon>
        <taxon>Salamandroidea</taxon>
        <taxon>Salamandridae</taxon>
        <taxon>Pleurodelinae</taxon>
        <taxon>Pleurodeles</taxon>
    </lineage>
</organism>
<proteinExistence type="predicted"/>
<dbReference type="InterPro" id="IPR000095">
    <property type="entry name" value="CRIB_dom"/>
</dbReference>
<evidence type="ECO:0000256" key="1">
    <source>
        <dbReference type="ARBA" id="ARBA00004245"/>
    </source>
</evidence>
<gene>
    <name evidence="7" type="ORF">NDU88_007751</name>
</gene>
<keyword evidence="8" id="KW-1185">Reference proteome</keyword>
<dbReference type="AlphaFoldDB" id="A0AAV7N4J6"/>
<sequence>MEIFQLIGSMFQTSSQLPDNSMTQDKNVSLPGGNLQSGSWAGTLLFDGRAGGSKISKEDIGAPCDFKHVAHIGWESRFATYIVNSDTQILFSRAGIGEEHLKDRRTSKRIFEILERKGGMEAVRQEALSLALSDESRSINSSELSAADNSGDAMSASVLPTLQLTHCSSINSLPPPQSLPSFDNAEVASDHIPPPPALECCTSYSARFSTDPPCNRDVMDSVQIQPPPLSNSLGCLAVDSVPMIPPPPPPPPLPFVKNQTSVGSLTLPHPPPFSNCPLVEPPNPLPLAPAEQNAFSVDKCLHSTHHCSICLSPPSSPPYIPSFPVDSSTRFPSPLDDLQSDNPRLFPRPLNPTQAERSGCPKEKSETASEKQMDQPGLLEQIRRGMVLKAVHVDVKVTGVKDTSSRPPTENNGIVSALMDVIQKRHLACQISYDELESDEGWDD</sequence>
<evidence type="ECO:0000259" key="6">
    <source>
        <dbReference type="PROSITE" id="PS50108"/>
    </source>
</evidence>
<evidence type="ECO:0000256" key="4">
    <source>
        <dbReference type="ARBA" id="ARBA00023212"/>
    </source>
</evidence>
<keyword evidence="3" id="KW-0597">Phosphoprotein</keyword>
<dbReference type="InterPro" id="IPR011026">
    <property type="entry name" value="WAS_C"/>
</dbReference>
<feature type="domain" description="CRIB" evidence="6">
    <location>
        <begin position="60"/>
        <end position="73"/>
    </location>
</feature>
<dbReference type="PROSITE" id="PS50108">
    <property type="entry name" value="CRIB"/>
    <property type="match status" value="1"/>
</dbReference>
<comment type="subcellular location">
    <subcellularLocation>
        <location evidence="1">Cytoplasm</location>
        <location evidence="1">Cytoskeleton</location>
    </subcellularLocation>
</comment>
<accession>A0AAV7N4J6</accession>
<reference evidence="7" key="1">
    <citation type="journal article" date="2022" name="bioRxiv">
        <title>Sequencing and chromosome-scale assembly of the giantPleurodeles waltlgenome.</title>
        <authorList>
            <person name="Brown T."/>
            <person name="Elewa A."/>
            <person name="Iarovenko S."/>
            <person name="Subramanian E."/>
            <person name="Araus A.J."/>
            <person name="Petzold A."/>
            <person name="Susuki M."/>
            <person name="Suzuki K.-i.T."/>
            <person name="Hayashi T."/>
            <person name="Toyoda A."/>
            <person name="Oliveira C."/>
            <person name="Osipova E."/>
            <person name="Leigh N.D."/>
            <person name="Simon A."/>
            <person name="Yun M.H."/>
        </authorList>
    </citation>
    <scope>NUCLEOTIDE SEQUENCE</scope>
    <source>
        <strain evidence="7">20211129_DDA</strain>
        <tissue evidence="7">Liver</tissue>
    </source>
</reference>
<dbReference type="CDD" id="cd00132">
    <property type="entry name" value="CRIB"/>
    <property type="match status" value="1"/>
</dbReference>
<dbReference type="Pfam" id="PF00786">
    <property type="entry name" value="PBD"/>
    <property type="match status" value="1"/>
</dbReference>
<protein>
    <recommendedName>
        <fullName evidence="6">CRIB domain-containing protein</fullName>
    </recommendedName>
</protein>
<evidence type="ECO:0000313" key="7">
    <source>
        <dbReference type="EMBL" id="KAJ1110399.1"/>
    </source>
</evidence>
<dbReference type="Gene3D" id="3.90.810.10">
    <property type="entry name" value="CRIB domain"/>
    <property type="match status" value="1"/>
</dbReference>
<keyword evidence="4" id="KW-0206">Cytoskeleton</keyword>
<dbReference type="GO" id="GO:0005856">
    <property type="term" value="C:cytoskeleton"/>
    <property type="evidence" value="ECO:0007669"/>
    <property type="project" value="UniProtKB-SubCell"/>
</dbReference>
<evidence type="ECO:0000256" key="5">
    <source>
        <dbReference type="SAM" id="MobiDB-lite"/>
    </source>
</evidence>
<dbReference type="Proteomes" id="UP001066276">
    <property type="component" value="Chromosome 9"/>
</dbReference>
<dbReference type="EMBL" id="JANPWB010000013">
    <property type="protein sequence ID" value="KAJ1110399.1"/>
    <property type="molecule type" value="Genomic_DNA"/>
</dbReference>
<evidence type="ECO:0000256" key="3">
    <source>
        <dbReference type="ARBA" id="ARBA00022553"/>
    </source>
</evidence>
<evidence type="ECO:0000256" key="2">
    <source>
        <dbReference type="ARBA" id="ARBA00022490"/>
    </source>
</evidence>
<dbReference type="InterPro" id="IPR036936">
    <property type="entry name" value="CRIB_dom_sf"/>
</dbReference>